<keyword evidence="2" id="KW-1185">Reference proteome</keyword>
<dbReference type="SUPFAM" id="SSF51182">
    <property type="entry name" value="RmlC-like cupins"/>
    <property type="match status" value="1"/>
</dbReference>
<dbReference type="EMBL" id="BONI01000026">
    <property type="protein sequence ID" value="GIG06674.1"/>
    <property type="molecule type" value="Genomic_DNA"/>
</dbReference>
<evidence type="ECO:0000313" key="1">
    <source>
        <dbReference type="EMBL" id="GIG06674.1"/>
    </source>
</evidence>
<evidence type="ECO:0000313" key="2">
    <source>
        <dbReference type="Proteomes" id="UP000630887"/>
    </source>
</evidence>
<reference evidence="1 2" key="1">
    <citation type="submission" date="2021-01" db="EMBL/GenBank/DDBJ databases">
        <title>Whole genome shotgun sequence of Catellatospora coxensis NBRC 107359.</title>
        <authorList>
            <person name="Komaki H."/>
            <person name="Tamura T."/>
        </authorList>
    </citation>
    <scope>NUCLEOTIDE SEQUENCE [LARGE SCALE GENOMIC DNA]</scope>
    <source>
        <strain evidence="1 2">NBRC 107359</strain>
    </source>
</reference>
<dbReference type="RefSeq" id="WP_203693040.1">
    <property type="nucleotide sequence ID" value="NZ_BONI01000026.1"/>
</dbReference>
<dbReference type="Proteomes" id="UP000630887">
    <property type="component" value="Unassembled WGS sequence"/>
</dbReference>
<organism evidence="1 2">
    <name type="scientific">Catellatospora coxensis</name>
    <dbReference type="NCBI Taxonomy" id="310354"/>
    <lineage>
        <taxon>Bacteria</taxon>
        <taxon>Bacillati</taxon>
        <taxon>Actinomycetota</taxon>
        <taxon>Actinomycetes</taxon>
        <taxon>Micromonosporales</taxon>
        <taxon>Micromonosporaceae</taxon>
        <taxon>Catellatospora</taxon>
    </lineage>
</organism>
<name>A0A8J3KWR0_9ACTN</name>
<gene>
    <name evidence="1" type="ORF">Cco03nite_33740</name>
</gene>
<protein>
    <recommendedName>
        <fullName evidence="3">Cupin</fullName>
    </recommendedName>
</protein>
<dbReference type="InterPro" id="IPR014710">
    <property type="entry name" value="RmlC-like_jellyroll"/>
</dbReference>
<dbReference type="AlphaFoldDB" id="A0A8J3KWR0"/>
<sequence length="259" mass="26511">MSTSTEPGSPAAIAPLPGGVGVSQLRVYDTTAPDGLVGGTPHLHLCCTEGYVVQAGAGAVQTLTMSGFRQTPLRPGTLAWFTPGTIHRLVNHGGLEITVLMQNSGLPEAGDAVLTFPPSVLADPERYAAAATLPGGGAPDDASPADGTPGATLAAAYARRDLAVLGFERLRAAADAGDLGPLRDFHHAAARLVAPHLPRWRERFAAGALRAAQDTAAQLDALAAGRSDHLADAAVHGFAAPGEQGRHGMCGLLDTYPIR</sequence>
<accession>A0A8J3KWR0</accession>
<dbReference type="InterPro" id="IPR011051">
    <property type="entry name" value="RmlC_Cupin_sf"/>
</dbReference>
<evidence type="ECO:0008006" key="3">
    <source>
        <dbReference type="Google" id="ProtNLM"/>
    </source>
</evidence>
<dbReference type="Gene3D" id="2.60.120.10">
    <property type="entry name" value="Jelly Rolls"/>
    <property type="match status" value="1"/>
</dbReference>
<dbReference type="CDD" id="cd02208">
    <property type="entry name" value="cupin_RmlC-like"/>
    <property type="match status" value="1"/>
</dbReference>
<comment type="caution">
    <text evidence="1">The sequence shown here is derived from an EMBL/GenBank/DDBJ whole genome shotgun (WGS) entry which is preliminary data.</text>
</comment>
<proteinExistence type="predicted"/>